<feature type="compositionally biased region" description="Pro residues" evidence="1">
    <location>
        <begin position="223"/>
        <end position="240"/>
    </location>
</feature>
<feature type="transmembrane region" description="Helical" evidence="2">
    <location>
        <begin position="153"/>
        <end position="173"/>
    </location>
</feature>
<feature type="transmembrane region" description="Helical" evidence="2">
    <location>
        <begin position="21"/>
        <end position="40"/>
    </location>
</feature>
<keyword evidence="4" id="KW-1185">Reference proteome</keyword>
<evidence type="ECO:0000313" key="4">
    <source>
        <dbReference type="Proteomes" id="UP001500668"/>
    </source>
</evidence>
<gene>
    <name evidence="3" type="ORF">GCM10010394_27120</name>
</gene>
<proteinExistence type="predicted"/>
<dbReference type="PANTHER" id="PTHR10728:SF40">
    <property type="entry name" value="PATATIN FAMILY PROTEIN"/>
    <property type="match status" value="1"/>
</dbReference>
<dbReference type="Gene3D" id="3.40.1090.10">
    <property type="entry name" value="Cytosolic phospholipase A2 catalytic domain"/>
    <property type="match status" value="1"/>
</dbReference>
<feature type="compositionally biased region" description="Basic and acidic residues" evidence="1">
    <location>
        <begin position="206"/>
        <end position="222"/>
    </location>
</feature>
<accession>A0ABN1FR86</accession>
<protein>
    <recommendedName>
        <fullName evidence="5">PNPLA domain-containing protein</fullName>
    </recommendedName>
</protein>
<evidence type="ECO:0008006" key="5">
    <source>
        <dbReference type="Google" id="ProtNLM"/>
    </source>
</evidence>
<comment type="caution">
    <text evidence="3">The sequence shown here is derived from an EMBL/GenBank/DDBJ whole genome shotgun (WGS) entry which is preliminary data.</text>
</comment>
<keyword evidence="2" id="KW-1133">Transmembrane helix</keyword>
<dbReference type="EMBL" id="BAAACA010000014">
    <property type="protein sequence ID" value="GAA0596165.1"/>
    <property type="molecule type" value="Genomic_DNA"/>
</dbReference>
<dbReference type="PANTHER" id="PTHR10728">
    <property type="entry name" value="CYTOSOLIC PHOSPHOLIPASE A2"/>
    <property type="match status" value="1"/>
</dbReference>
<feature type="transmembrane region" description="Helical" evidence="2">
    <location>
        <begin position="74"/>
        <end position="95"/>
    </location>
</feature>
<name>A0ABN1FR86_9ACTN</name>
<keyword evidence="2" id="KW-0472">Membrane</keyword>
<reference evidence="3 4" key="1">
    <citation type="journal article" date="2019" name="Int. J. Syst. Evol. Microbiol.">
        <title>The Global Catalogue of Microorganisms (GCM) 10K type strain sequencing project: providing services to taxonomists for standard genome sequencing and annotation.</title>
        <authorList>
            <consortium name="The Broad Institute Genomics Platform"/>
            <consortium name="The Broad Institute Genome Sequencing Center for Infectious Disease"/>
            <person name="Wu L."/>
            <person name="Ma J."/>
        </authorList>
    </citation>
    <scope>NUCLEOTIDE SEQUENCE [LARGE SCALE GENOMIC DNA]</scope>
    <source>
        <strain evidence="3 4">JCM 5067</strain>
    </source>
</reference>
<feature type="compositionally biased region" description="Gly residues" evidence="1">
    <location>
        <begin position="193"/>
        <end position="205"/>
    </location>
</feature>
<feature type="transmembrane region" description="Helical" evidence="2">
    <location>
        <begin position="433"/>
        <end position="457"/>
    </location>
</feature>
<feature type="transmembrane region" description="Helical" evidence="2">
    <location>
        <begin position="511"/>
        <end position="530"/>
    </location>
</feature>
<feature type="transmembrane region" description="Helical" evidence="2">
    <location>
        <begin position="107"/>
        <end position="133"/>
    </location>
</feature>
<evidence type="ECO:0000256" key="1">
    <source>
        <dbReference type="SAM" id="MobiDB-lite"/>
    </source>
</evidence>
<dbReference type="Proteomes" id="UP001500668">
    <property type="component" value="Unassembled WGS sequence"/>
</dbReference>
<feature type="region of interest" description="Disordered" evidence="1">
    <location>
        <begin position="184"/>
        <end position="243"/>
    </location>
</feature>
<evidence type="ECO:0000313" key="3">
    <source>
        <dbReference type="EMBL" id="GAA0596165.1"/>
    </source>
</evidence>
<organism evidence="3 4">
    <name type="scientific">Streptomyces crystallinus</name>
    <dbReference type="NCBI Taxonomy" id="68191"/>
    <lineage>
        <taxon>Bacteria</taxon>
        <taxon>Bacillati</taxon>
        <taxon>Actinomycetota</taxon>
        <taxon>Actinomycetes</taxon>
        <taxon>Kitasatosporales</taxon>
        <taxon>Streptomycetaceae</taxon>
        <taxon>Streptomyces</taxon>
    </lineage>
</organism>
<evidence type="ECO:0000256" key="2">
    <source>
        <dbReference type="SAM" id="Phobius"/>
    </source>
</evidence>
<dbReference type="SUPFAM" id="SSF52151">
    <property type="entry name" value="FabD/lysophospholipase-like"/>
    <property type="match status" value="1"/>
</dbReference>
<sequence>MPHSSPPVLTAARPVTARQGFLRAWVALVPAALGGAYFLWRAPDVDLAGLQLAGTADAAQKAYDGHAAAFQDALVAHMVWVACGAATLLLVFQIGHHAYSGLRGRQVAHWAIVATFAAAVFGLVENGLLVGALNVRGDVGDWPFATAAALETVKWPLLGASTVVGAMVWATTVSRAGRGLVQRAAAPEADTGPGDGDGTGPGDGADTGHDGGGHADHERAESPPHPGHPPATPALVPPWPVAEADGRVWPTGVVHPHAEPGIPAAHWRYHSTTAPGRPHAKLGFCVSGGGIRSATVTLGALQALRRSLREARYLVSVSGGGYTVGAMQLALNGDLTSQDAFVPGSPEEDHLRRHSKYVADGTGQWMVALGVLLRGLLASLLLLAAATATIGLVLSWAYHHVPVTDLSHLAEPGIRFCAHCTATPPRPSFRDPALWTLAYTLVATAGIWLLWLCVYVWDRADRTARWLARAFQAFVVLTLALTAVVVVVPMLAWAAVHLQTRFQLSRPDATVGAGLTVLVTYVAALVGTLWRRRQTVRRGLSKVMDVVRGRSGLSRAVPNGLLQYLTVWVVLILLLAAFLAVLGWATATGWAWPLWLQICVPAVLLSIGALLDQTWMSLHPFYRRRLASAFAVRREILPGTAGTQVARPYDFANETTSLSVYGARKEHFPQVIFAGAANLSGSDRTPPGRKAVSYSLSHDYVGGPDVGYACTACLEQRSRRHIARDLTVQSAVAVSGAAFASAMGAQARAFQTLFALSNARLGSWLPNPGALAQQWNAPRWPSPPAPLIRRLPYLLREVFGRYPMDDRLLLVTDGGHYENLGLVELLRQGVRTAVCIDASGDIPPFATTLAQAIALAHEELGITITLHEPTELVPGGSEPLQPPGVLSELNARLSRTSVVTGDITYPEDLDIDGERSRHGTLIVARTTLTRDLPYQLLSYAASHPVFPHDSTSDQWFDHQQFYAYQTLGRCLGERVQELLDGAEASRGEGG</sequence>
<feature type="transmembrane region" description="Helical" evidence="2">
    <location>
        <begin position="376"/>
        <end position="398"/>
    </location>
</feature>
<keyword evidence="2" id="KW-0812">Transmembrane</keyword>
<feature type="transmembrane region" description="Helical" evidence="2">
    <location>
        <begin position="469"/>
        <end position="491"/>
    </location>
</feature>
<dbReference type="InterPro" id="IPR016035">
    <property type="entry name" value="Acyl_Trfase/lysoPLipase"/>
</dbReference>
<feature type="transmembrane region" description="Helical" evidence="2">
    <location>
        <begin position="561"/>
        <end position="584"/>
    </location>
</feature>
<feature type="transmembrane region" description="Helical" evidence="2">
    <location>
        <begin position="590"/>
        <end position="611"/>
    </location>
</feature>